<feature type="domain" description="Lipid/polyisoprenoid-binding YceI-like" evidence="2">
    <location>
        <begin position="43"/>
        <end position="206"/>
    </location>
</feature>
<gene>
    <name evidence="3" type="ORF">F3059_13070</name>
</gene>
<evidence type="ECO:0000313" key="4">
    <source>
        <dbReference type="Proteomes" id="UP000435357"/>
    </source>
</evidence>
<dbReference type="RefSeq" id="WP_151170007.1">
    <property type="nucleotide sequence ID" value="NZ_WACR01000013.1"/>
</dbReference>
<protein>
    <submittedName>
        <fullName evidence="3">YceI family protein</fullName>
    </submittedName>
</protein>
<proteinExistence type="predicted"/>
<dbReference type="Proteomes" id="UP000435357">
    <property type="component" value="Unassembled WGS sequence"/>
</dbReference>
<dbReference type="EMBL" id="WACR01000013">
    <property type="protein sequence ID" value="KAB1062002.1"/>
    <property type="molecule type" value="Genomic_DNA"/>
</dbReference>
<dbReference type="InterPro" id="IPR007372">
    <property type="entry name" value="Lipid/polyisoprenoid-bd_YceI"/>
</dbReference>
<feature type="signal peptide" evidence="1">
    <location>
        <begin position="1"/>
        <end position="24"/>
    </location>
</feature>
<dbReference type="PROSITE" id="PS51257">
    <property type="entry name" value="PROKAR_LIPOPROTEIN"/>
    <property type="match status" value="1"/>
</dbReference>
<dbReference type="Gene3D" id="2.40.128.110">
    <property type="entry name" value="Lipid/polyisoprenoid-binding, YceI-like"/>
    <property type="match status" value="1"/>
</dbReference>
<keyword evidence="1" id="KW-0732">Signal</keyword>
<dbReference type="Pfam" id="PF04264">
    <property type="entry name" value="YceI"/>
    <property type="match status" value="1"/>
</dbReference>
<dbReference type="InterPro" id="IPR036761">
    <property type="entry name" value="TTHA0802/YceI-like_sf"/>
</dbReference>
<name>A0A6N6M1J2_9FLAO</name>
<organism evidence="3 4">
    <name type="scientific">Salibacter halophilus</name>
    <dbReference type="NCBI Taxonomy" id="1803916"/>
    <lineage>
        <taxon>Bacteria</taxon>
        <taxon>Pseudomonadati</taxon>
        <taxon>Bacteroidota</taxon>
        <taxon>Flavobacteriia</taxon>
        <taxon>Flavobacteriales</taxon>
        <taxon>Salibacteraceae</taxon>
        <taxon>Salibacter</taxon>
    </lineage>
</organism>
<evidence type="ECO:0000256" key="1">
    <source>
        <dbReference type="SAM" id="SignalP"/>
    </source>
</evidence>
<evidence type="ECO:0000259" key="2">
    <source>
        <dbReference type="Pfam" id="PF04264"/>
    </source>
</evidence>
<comment type="caution">
    <text evidence="3">The sequence shown here is derived from an EMBL/GenBank/DDBJ whole genome shotgun (WGS) entry which is preliminary data.</text>
</comment>
<dbReference type="OrthoDB" id="5292899at2"/>
<accession>A0A6N6M1J2</accession>
<evidence type="ECO:0000313" key="3">
    <source>
        <dbReference type="EMBL" id="KAB1062002.1"/>
    </source>
</evidence>
<dbReference type="AlphaFoldDB" id="A0A6N6M1J2"/>
<reference evidence="3 4" key="1">
    <citation type="submission" date="2019-09" db="EMBL/GenBank/DDBJ databases">
        <title>Genomes of Cryomorphaceae.</title>
        <authorList>
            <person name="Bowman J.P."/>
        </authorList>
    </citation>
    <scope>NUCLEOTIDE SEQUENCE [LARGE SCALE GENOMIC DNA]</scope>
    <source>
        <strain evidence="3 4">KCTC 52047</strain>
    </source>
</reference>
<keyword evidence="4" id="KW-1185">Reference proteome</keyword>
<sequence length="214" mass="23518">MKRKFLTLLTVGSFAFFASCGNQGTEKKTEEKDKTAKKEECTYAFDLENTSVKWTAYKTTEKIGVSGTFDSLIVSNTQKANSIAGVFENATFEIPVATVNSNAPDRDKKILAHFFGVLDKTTMITGGVKKLGDKKSSVSIEMNGIQKDVETESLIRNDSIILSSVIDLAQWKAQPAVDSLNTVCYDLHKGSDGVSKLWPEVKIEISSKVQKDCK</sequence>
<dbReference type="SUPFAM" id="SSF101874">
    <property type="entry name" value="YceI-like"/>
    <property type="match status" value="1"/>
</dbReference>
<feature type="chain" id="PRO_5027031842" evidence="1">
    <location>
        <begin position="25"/>
        <end position="214"/>
    </location>
</feature>